<dbReference type="OrthoDB" id="1699231at2759"/>
<feature type="transmembrane region" description="Helical" evidence="10">
    <location>
        <begin position="259"/>
        <end position="278"/>
    </location>
</feature>
<evidence type="ECO:0000313" key="14">
    <source>
        <dbReference type="Proteomes" id="UP000053617"/>
    </source>
</evidence>
<gene>
    <name evidence="13" type="ORF">Z518_09325</name>
</gene>
<dbReference type="HOGENOM" id="CLU_008721_1_1_1"/>
<dbReference type="InterPro" id="IPR044880">
    <property type="entry name" value="NCX_ion-bd_dom_sf"/>
</dbReference>
<feature type="transmembrane region" description="Helical" evidence="10">
    <location>
        <begin position="439"/>
        <end position="459"/>
    </location>
</feature>
<dbReference type="Proteomes" id="UP000053617">
    <property type="component" value="Unassembled WGS sequence"/>
</dbReference>
<comment type="function">
    <text evidence="10">Has a role in promoting intracellular calcium ion sequestration via the exchange of calcium ions for hydrogen ions across the vacuolar membrane. Involved also in manganese ion homeostasis via its uptake into the vacuole.</text>
</comment>
<evidence type="ECO:0000256" key="11">
    <source>
        <dbReference type="SAM" id="MobiDB-lite"/>
    </source>
</evidence>
<feature type="region of interest" description="Disordered" evidence="11">
    <location>
        <begin position="1"/>
        <end position="60"/>
    </location>
</feature>
<keyword evidence="9 10" id="KW-0472">Membrane</keyword>
<evidence type="ECO:0000313" key="13">
    <source>
        <dbReference type="EMBL" id="KIX01599.1"/>
    </source>
</evidence>
<dbReference type="FunFam" id="1.20.1420.30:FF:000026">
    <property type="entry name" value="Vacuolar calcium ion transporter"/>
    <property type="match status" value="1"/>
</dbReference>
<keyword evidence="14" id="KW-1185">Reference proteome</keyword>
<dbReference type="AlphaFoldDB" id="A0A0D2I706"/>
<dbReference type="PANTHER" id="PTHR31503:SF14">
    <property type="entry name" value="VACUOLAR CALCIUM ION TRANSPORTER"/>
    <property type="match status" value="1"/>
</dbReference>
<dbReference type="GO" id="GO:0006874">
    <property type="term" value="P:intracellular calcium ion homeostasis"/>
    <property type="evidence" value="ECO:0007669"/>
    <property type="project" value="TreeGrafter"/>
</dbReference>
<feature type="transmembrane region" description="Helical" evidence="10">
    <location>
        <begin position="178"/>
        <end position="198"/>
    </location>
</feature>
<feature type="transmembrane region" description="Helical" evidence="10">
    <location>
        <begin position="315"/>
        <end position="334"/>
    </location>
</feature>
<keyword evidence="4 10" id="KW-0109">Calcium transport</keyword>
<evidence type="ECO:0000259" key="12">
    <source>
        <dbReference type="Pfam" id="PF01699"/>
    </source>
</evidence>
<dbReference type="EMBL" id="KN847481">
    <property type="protein sequence ID" value="KIX01599.1"/>
    <property type="molecule type" value="Genomic_DNA"/>
</dbReference>
<keyword evidence="7 10" id="KW-1133">Transmembrane helix</keyword>
<feature type="transmembrane region" description="Helical" evidence="10">
    <location>
        <begin position="413"/>
        <end position="432"/>
    </location>
</feature>
<feature type="transmembrane region" description="Helical" evidence="10">
    <location>
        <begin position="105"/>
        <end position="124"/>
    </location>
</feature>
<comment type="subcellular location">
    <subcellularLocation>
        <location evidence="1">Endomembrane system</location>
        <topology evidence="1">Multi-pass membrane protein</topology>
    </subcellularLocation>
    <subcellularLocation>
        <location evidence="10">Vacuole membrane</location>
    </subcellularLocation>
</comment>
<accession>A0A0D2I706</accession>
<evidence type="ECO:0000256" key="4">
    <source>
        <dbReference type="ARBA" id="ARBA00022568"/>
    </source>
</evidence>
<keyword evidence="3 10" id="KW-0813">Transport</keyword>
<reference evidence="13 14" key="1">
    <citation type="submission" date="2015-01" db="EMBL/GenBank/DDBJ databases">
        <title>The Genome Sequence of Rhinocladiella mackenzie CBS 650.93.</title>
        <authorList>
            <consortium name="The Broad Institute Genomics Platform"/>
            <person name="Cuomo C."/>
            <person name="de Hoog S."/>
            <person name="Gorbushina A."/>
            <person name="Stielow B."/>
            <person name="Teixiera M."/>
            <person name="Abouelleil A."/>
            <person name="Chapman S.B."/>
            <person name="Priest M."/>
            <person name="Young S.K."/>
            <person name="Wortman J."/>
            <person name="Nusbaum C."/>
            <person name="Birren B."/>
        </authorList>
    </citation>
    <scope>NUCLEOTIDE SEQUENCE [LARGE SCALE GENOMIC DNA]</scope>
    <source>
        <strain evidence="13 14">CBS 650.93</strain>
    </source>
</reference>
<evidence type="ECO:0000256" key="2">
    <source>
        <dbReference type="ARBA" id="ARBA00008170"/>
    </source>
</evidence>
<dbReference type="GO" id="GO:0015369">
    <property type="term" value="F:calcium:proton antiporter activity"/>
    <property type="evidence" value="ECO:0007669"/>
    <property type="project" value="UniProtKB-UniRule"/>
</dbReference>
<evidence type="ECO:0000256" key="5">
    <source>
        <dbReference type="ARBA" id="ARBA00022692"/>
    </source>
</evidence>
<dbReference type="GO" id="GO:0000329">
    <property type="term" value="C:fungal-type vacuole membrane"/>
    <property type="evidence" value="ECO:0007669"/>
    <property type="project" value="TreeGrafter"/>
</dbReference>
<evidence type="ECO:0000256" key="9">
    <source>
        <dbReference type="ARBA" id="ARBA00023136"/>
    </source>
</evidence>
<dbReference type="GO" id="GO:0012505">
    <property type="term" value="C:endomembrane system"/>
    <property type="evidence" value="ECO:0007669"/>
    <property type="project" value="UniProtKB-SubCell"/>
</dbReference>
<keyword evidence="8 10" id="KW-0406">Ion transport</keyword>
<dbReference type="VEuPathDB" id="FungiDB:Z518_09325"/>
<dbReference type="InterPro" id="IPR004798">
    <property type="entry name" value="CAX-like"/>
</dbReference>
<dbReference type="Pfam" id="PF01699">
    <property type="entry name" value="Na_Ca_ex"/>
    <property type="match status" value="2"/>
</dbReference>
<proteinExistence type="inferred from homology"/>
<dbReference type="GeneID" id="25297396"/>
<feature type="domain" description="Sodium/calcium exchanger membrane region" evidence="12">
    <location>
        <begin position="316"/>
        <end position="457"/>
    </location>
</feature>
<evidence type="ECO:0000256" key="10">
    <source>
        <dbReference type="RuleBase" id="RU365028"/>
    </source>
</evidence>
<dbReference type="PANTHER" id="PTHR31503">
    <property type="entry name" value="VACUOLAR CALCIUM ION TRANSPORTER"/>
    <property type="match status" value="1"/>
</dbReference>
<dbReference type="NCBIfam" id="TIGR00378">
    <property type="entry name" value="cax"/>
    <property type="match status" value="1"/>
</dbReference>
<evidence type="ECO:0000256" key="6">
    <source>
        <dbReference type="ARBA" id="ARBA00022837"/>
    </source>
</evidence>
<name>A0A0D2I706_9EURO</name>
<organism evidence="13 14">
    <name type="scientific">Rhinocladiella mackenziei CBS 650.93</name>
    <dbReference type="NCBI Taxonomy" id="1442369"/>
    <lineage>
        <taxon>Eukaryota</taxon>
        <taxon>Fungi</taxon>
        <taxon>Dikarya</taxon>
        <taxon>Ascomycota</taxon>
        <taxon>Pezizomycotina</taxon>
        <taxon>Eurotiomycetes</taxon>
        <taxon>Chaetothyriomycetidae</taxon>
        <taxon>Chaetothyriales</taxon>
        <taxon>Herpotrichiellaceae</taxon>
        <taxon>Rhinocladiella</taxon>
    </lineage>
</organism>
<dbReference type="RefSeq" id="XP_013268735.1">
    <property type="nucleotide sequence ID" value="XM_013413281.1"/>
</dbReference>
<keyword evidence="10" id="KW-0926">Vacuole</keyword>
<dbReference type="STRING" id="1442369.A0A0D2I706"/>
<comment type="caution">
    <text evidence="10">Lacks conserved residue(s) required for the propagation of feature annotation.</text>
</comment>
<feature type="transmembrane region" description="Helical" evidence="10">
    <location>
        <begin position="136"/>
        <end position="158"/>
    </location>
</feature>
<keyword evidence="10" id="KW-0050">Antiport</keyword>
<evidence type="ECO:0000256" key="7">
    <source>
        <dbReference type="ARBA" id="ARBA00022989"/>
    </source>
</evidence>
<dbReference type="InterPro" id="IPR004837">
    <property type="entry name" value="NaCa_Exmemb"/>
</dbReference>
<comment type="similarity">
    <text evidence="2 10">Belongs to the Ca(2+):cation antiporter (CaCA) (TC 2.A.19) family.</text>
</comment>
<feature type="transmembrane region" description="Helical" evidence="10">
    <location>
        <begin position="219"/>
        <end position="239"/>
    </location>
</feature>
<feature type="compositionally biased region" description="Basic residues" evidence="11">
    <location>
        <begin position="1"/>
        <end position="10"/>
    </location>
</feature>
<feature type="domain" description="Sodium/calcium exchanger membrane region" evidence="12">
    <location>
        <begin position="104"/>
        <end position="279"/>
    </location>
</feature>
<keyword evidence="6 10" id="KW-0106">Calcium</keyword>
<dbReference type="InterPro" id="IPR004713">
    <property type="entry name" value="CaH_exchang"/>
</dbReference>
<dbReference type="Gene3D" id="1.20.1420.30">
    <property type="entry name" value="NCX, central ion-binding region"/>
    <property type="match status" value="2"/>
</dbReference>
<evidence type="ECO:0000256" key="3">
    <source>
        <dbReference type="ARBA" id="ARBA00022448"/>
    </source>
</evidence>
<evidence type="ECO:0000256" key="1">
    <source>
        <dbReference type="ARBA" id="ARBA00004127"/>
    </source>
</evidence>
<evidence type="ECO:0000256" key="8">
    <source>
        <dbReference type="ARBA" id="ARBA00023065"/>
    </source>
</evidence>
<sequence length="493" mass="53192">MGLLNRKAKQPAKDPSPNDGVAEKANGSSTPPSPGGVLPQFNHNGHEVTPGIHPDGESGRRGIHPVEFTRIIWKSSSTVSSWVNVLWPFVPAAIALHFVKGDHHLWTFAINYIAMVPAANLLGFAGQELARKLPKVAGIIIETTLGSVVEIVLFMVLIAKDNGTGEPGHGNKIQVIQAAILGSILTNLLLCLGFCFLVGGLKHKEQKFHPIVSEVGSGLLLVAGFALMIPSAFFASLSGSTVSEGEGYTEADLRNDTLHISHGVSIILIIAFLLYLIYNCVSHDNIFQEVLEGDEEADRDRHKDLRKAKLTMTECIVAIVLALTFISLIAVFLVEEIEYVVEHGVPDNFLGLILVPLVEKAAEHLTAVDEAHDNQINFALYHCLGPSIQTALFNAPLVVIVGWGLDKPMDLNFEVFMVVLLVLSILVVGNFLRDGSSNYLEGGLLVIVYIIIAVTAYYYPNAELTTSNGRATTEGTGEGTEALIHVAAKMVMS</sequence>
<protein>
    <recommendedName>
        <fullName evidence="10">Vacuolar calcium ion transporter</fullName>
    </recommendedName>
</protein>
<keyword evidence="5 10" id="KW-0812">Transmembrane</keyword>
<feature type="transmembrane region" description="Helical" evidence="10">
    <location>
        <begin position="79"/>
        <end position="99"/>
    </location>
</feature>